<sequence length="140" mass="15649">MDKVEHIEHFQSANRLEIQYTVIDKPEAWPRTHPGDTVRIEYTILNPNPYKVDLNHPEMPLTLKTVFTEHLNAVFCEGTYTASASVLNEGTPDNPSRITGTFTFTVPESGLGRNVKMGLVLDNGYCAPLLSAVTEIRYLG</sequence>
<organism evidence="1 2">
    <name type="scientific">Candidatus Coprenecus stercoravium</name>
    <dbReference type="NCBI Taxonomy" id="2840735"/>
    <lineage>
        <taxon>Bacteria</taxon>
        <taxon>Pseudomonadati</taxon>
        <taxon>Bacteroidota</taxon>
        <taxon>Bacteroidia</taxon>
        <taxon>Bacteroidales</taxon>
        <taxon>Rikenellaceae</taxon>
        <taxon>Rikenellaceae incertae sedis</taxon>
        <taxon>Candidatus Coprenecus</taxon>
    </lineage>
</organism>
<reference evidence="1" key="1">
    <citation type="journal article" date="2021" name="PeerJ">
        <title>Extensive microbial diversity within the chicken gut microbiome revealed by metagenomics and culture.</title>
        <authorList>
            <person name="Gilroy R."/>
            <person name="Ravi A."/>
            <person name="Getino M."/>
            <person name="Pursley I."/>
            <person name="Horton D.L."/>
            <person name="Alikhan N.F."/>
            <person name="Baker D."/>
            <person name="Gharbi K."/>
            <person name="Hall N."/>
            <person name="Watson M."/>
            <person name="Adriaenssens E.M."/>
            <person name="Foster-Nyarko E."/>
            <person name="Jarju S."/>
            <person name="Secka A."/>
            <person name="Antonio M."/>
            <person name="Oren A."/>
            <person name="Chaudhuri R.R."/>
            <person name="La Ragione R."/>
            <person name="Hildebrand F."/>
            <person name="Pallen M.J."/>
        </authorList>
    </citation>
    <scope>NUCLEOTIDE SEQUENCE</scope>
    <source>
        <strain evidence="1">Gambia16-554</strain>
    </source>
</reference>
<proteinExistence type="predicted"/>
<name>A0A9D2KAH0_9BACT</name>
<accession>A0A9D2KAH0</accession>
<dbReference type="EMBL" id="DXAW01000119">
    <property type="protein sequence ID" value="HIZ86255.1"/>
    <property type="molecule type" value="Genomic_DNA"/>
</dbReference>
<gene>
    <name evidence="1" type="ORF">IAC04_07165</name>
</gene>
<comment type="caution">
    <text evidence="1">The sequence shown here is derived from an EMBL/GenBank/DDBJ whole genome shotgun (WGS) entry which is preliminary data.</text>
</comment>
<evidence type="ECO:0000313" key="2">
    <source>
        <dbReference type="Proteomes" id="UP000824115"/>
    </source>
</evidence>
<dbReference type="Proteomes" id="UP000824115">
    <property type="component" value="Unassembled WGS sequence"/>
</dbReference>
<evidence type="ECO:0000313" key="1">
    <source>
        <dbReference type="EMBL" id="HIZ86255.1"/>
    </source>
</evidence>
<reference evidence="1" key="2">
    <citation type="submission" date="2021-04" db="EMBL/GenBank/DDBJ databases">
        <authorList>
            <person name="Gilroy R."/>
        </authorList>
    </citation>
    <scope>NUCLEOTIDE SEQUENCE</scope>
    <source>
        <strain evidence="1">Gambia16-554</strain>
    </source>
</reference>
<protein>
    <submittedName>
        <fullName evidence="1">Uncharacterized protein</fullName>
    </submittedName>
</protein>
<dbReference type="AlphaFoldDB" id="A0A9D2KAH0"/>